<dbReference type="InterPro" id="IPR050641">
    <property type="entry name" value="RIFMO-like"/>
</dbReference>
<dbReference type="Pfam" id="PF21274">
    <property type="entry name" value="Rng_hyd_C"/>
    <property type="match status" value="1"/>
</dbReference>
<protein>
    <submittedName>
        <fullName evidence="6">FAD-dependent monooxygenase</fullName>
    </submittedName>
</protein>
<evidence type="ECO:0000256" key="4">
    <source>
        <dbReference type="SAM" id="MobiDB-lite"/>
    </source>
</evidence>
<gene>
    <name evidence="6" type="ORF">ACFQQL_14845</name>
</gene>
<dbReference type="Gene3D" id="3.50.50.60">
    <property type="entry name" value="FAD/NAD(P)-binding domain"/>
    <property type="match status" value="1"/>
</dbReference>
<evidence type="ECO:0000256" key="2">
    <source>
        <dbReference type="ARBA" id="ARBA00022630"/>
    </source>
</evidence>
<keyword evidence="3" id="KW-0274">FAD</keyword>
<dbReference type="RefSeq" id="WP_382395751.1">
    <property type="nucleotide sequence ID" value="NZ_JBHTCQ010000003.1"/>
</dbReference>
<comment type="caution">
    <text evidence="6">The sequence shown here is derived from an EMBL/GenBank/DDBJ whole genome shotgun (WGS) entry which is preliminary data.</text>
</comment>
<evidence type="ECO:0000256" key="1">
    <source>
        <dbReference type="ARBA" id="ARBA00001974"/>
    </source>
</evidence>
<keyword evidence="2" id="KW-0285">Flavoprotein</keyword>
<keyword evidence="7" id="KW-1185">Reference proteome</keyword>
<comment type="cofactor">
    <cofactor evidence="1">
        <name>FAD</name>
        <dbReference type="ChEBI" id="CHEBI:57692"/>
    </cofactor>
</comment>
<evidence type="ECO:0000259" key="5">
    <source>
        <dbReference type="Pfam" id="PF01494"/>
    </source>
</evidence>
<feature type="region of interest" description="Disordered" evidence="4">
    <location>
        <begin position="93"/>
        <end position="122"/>
    </location>
</feature>
<dbReference type="Gene3D" id="3.40.30.120">
    <property type="match status" value="1"/>
</dbReference>
<dbReference type="Gene3D" id="3.30.9.10">
    <property type="entry name" value="D-Amino Acid Oxidase, subunit A, domain 2"/>
    <property type="match status" value="1"/>
</dbReference>
<dbReference type="GO" id="GO:0004497">
    <property type="term" value="F:monooxygenase activity"/>
    <property type="evidence" value="ECO:0007669"/>
    <property type="project" value="UniProtKB-KW"/>
</dbReference>
<evidence type="ECO:0000313" key="7">
    <source>
        <dbReference type="Proteomes" id="UP001596455"/>
    </source>
</evidence>
<dbReference type="PANTHER" id="PTHR43004:SF19">
    <property type="entry name" value="BINDING MONOOXYGENASE, PUTATIVE (JCVI)-RELATED"/>
    <property type="match status" value="1"/>
</dbReference>
<dbReference type="PRINTS" id="PR00420">
    <property type="entry name" value="RNGMNOXGNASE"/>
</dbReference>
<dbReference type="InterPro" id="IPR002938">
    <property type="entry name" value="FAD-bd"/>
</dbReference>
<dbReference type="PANTHER" id="PTHR43004">
    <property type="entry name" value="TRK SYSTEM POTASSIUM UPTAKE PROTEIN"/>
    <property type="match status" value="1"/>
</dbReference>
<keyword evidence="6" id="KW-0503">Monooxygenase</keyword>
<proteinExistence type="predicted"/>
<sequence length="561" mass="61174">MTEQLDADVVIVGGGPVGLVSAMDLDGRGVRTVVLEERPYLEPPNVKCNHVSARTMEAFRRLGVADTVRDAGLPPEHPQDIVFRTSVTGTEFGRIPIPSRADRRRGGAVGPDTTWATPEPPHRVNQRYLEPILERHVTTLEHAELRNGVRCESVSQDEEGVTASVRRADGTTGSVRARYLIGADGGRSMVRKAIGARLHGDPVLQRVQSTCISAPGLYDLMQAPPGWGCYTFGSGRNGHVYAIDGKDVFLVHTYLSEEEAARGSVDRDRAIRDILGVPEDFAYRVISEEDWTARRLVADTFRDRRVFLAGDSAHLWVPYGGYGMNAGIADGLNLAWLLGAVVDGWAKESILDAYVAERQPITDQVSRLAMSHLRKIGDTDVPEDLEADGPAGERARRQLGRLAYDLNVQQFAAAGLNFGYSYADSPIIVPDGEAPAYTMGEYTPSTVPGCRLPHFWLPDGSSLYDRLAPWYTLVAFDDGAAGGSWADEAGRAGLPVEVLVLDRALAPAEYTTRYLLVRQDQHIAWRGDHLPEDVPAFSARLGARRRADTADPEALAAARTG</sequence>
<keyword evidence="6" id="KW-0560">Oxidoreductase</keyword>
<dbReference type="Pfam" id="PF01494">
    <property type="entry name" value="FAD_binding_3"/>
    <property type="match status" value="1"/>
</dbReference>
<evidence type="ECO:0000256" key="3">
    <source>
        <dbReference type="ARBA" id="ARBA00022827"/>
    </source>
</evidence>
<dbReference type="InterPro" id="IPR036188">
    <property type="entry name" value="FAD/NAD-bd_sf"/>
</dbReference>
<dbReference type="EMBL" id="JBHTCQ010000003">
    <property type="protein sequence ID" value="MFC7406393.1"/>
    <property type="molecule type" value="Genomic_DNA"/>
</dbReference>
<evidence type="ECO:0000313" key="6">
    <source>
        <dbReference type="EMBL" id="MFC7406393.1"/>
    </source>
</evidence>
<accession>A0ABW2QD11</accession>
<dbReference type="Proteomes" id="UP001596455">
    <property type="component" value="Unassembled WGS sequence"/>
</dbReference>
<name>A0ABW2QD11_9MICO</name>
<dbReference type="SUPFAM" id="SSF51905">
    <property type="entry name" value="FAD/NAD(P)-binding domain"/>
    <property type="match status" value="1"/>
</dbReference>
<dbReference type="NCBIfam" id="NF004780">
    <property type="entry name" value="PRK06126.1"/>
    <property type="match status" value="1"/>
</dbReference>
<feature type="domain" description="FAD-binding" evidence="5">
    <location>
        <begin position="6"/>
        <end position="367"/>
    </location>
</feature>
<organism evidence="6 7">
    <name type="scientific">Georgenia alba</name>
    <dbReference type="NCBI Taxonomy" id="2233858"/>
    <lineage>
        <taxon>Bacteria</taxon>
        <taxon>Bacillati</taxon>
        <taxon>Actinomycetota</taxon>
        <taxon>Actinomycetes</taxon>
        <taxon>Micrococcales</taxon>
        <taxon>Bogoriellaceae</taxon>
        <taxon>Georgenia</taxon>
    </lineage>
</organism>
<reference evidence="7" key="1">
    <citation type="journal article" date="2019" name="Int. J. Syst. Evol. Microbiol.">
        <title>The Global Catalogue of Microorganisms (GCM) 10K type strain sequencing project: providing services to taxonomists for standard genome sequencing and annotation.</title>
        <authorList>
            <consortium name="The Broad Institute Genomics Platform"/>
            <consortium name="The Broad Institute Genome Sequencing Center for Infectious Disease"/>
            <person name="Wu L."/>
            <person name="Ma J."/>
        </authorList>
    </citation>
    <scope>NUCLEOTIDE SEQUENCE [LARGE SCALE GENOMIC DNA]</scope>
    <source>
        <strain evidence="7">JCM 1490</strain>
    </source>
</reference>